<reference evidence="4" key="1">
    <citation type="journal article" date="2019" name="Int. J. Syst. Evol. Microbiol.">
        <title>The Global Catalogue of Microorganisms (GCM) 10K type strain sequencing project: providing services to taxonomists for standard genome sequencing and annotation.</title>
        <authorList>
            <consortium name="The Broad Institute Genomics Platform"/>
            <consortium name="The Broad Institute Genome Sequencing Center for Infectious Disease"/>
            <person name="Wu L."/>
            <person name="Ma J."/>
        </authorList>
    </citation>
    <scope>NUCLEOTIDE SEQUENCE [LARGE SCALE GENOMIC DNA]</scope>
    <source>
        <strain evidence="4">NBRC 101365</strain>
    </source>
</reference>
<evidence type="ECO:0000256" key="1">
    <source>
        <dbReference type="SAM" id="MobiDB-lite"/>
    </source>
</evidence>
<protein>
    <submittedName>
        <fullName evidence="3">Uncharacterized protein</fullName>
    </submittedName>
</protein>
<evidence type="ECO:0000313" key="3">
    <source>
        <dbReference type="EMBL" id="GLS20554.1"/>
    </source>
</evidence>
<keyword evidence="2" id="KW-1133">Transmembrane helix</keyword>
<evidence type="ECO:0000313" key="4">
    <source>
        <dbReference type="Proteomes" id="UP001156882"/>
    </source>
</evidence>
<keyword evidence="2" id="KW-0472">Membrane</keyword>
<keyword evidence="4" id="KW-1185">Reference proteome</keyword>
<comment type="caution">
    <text evidence="3">The sequence shown here is derived from an EMBL/GenBank/DDBJ whole genome shotgun (WGS) entry which is preliminary data.</text>
</comment>
<feature type="region of interest" description="Disordered" evidence="1">
    <location>
        <begin position="73"/>
        <end position="94"/>
    </location>
</feature>
<name>A0ABQ6CLA7_9HYPH</name>
<proteinExistence type="predicted"/>
<dbReference type="Proteomes" id="UP001156882">
    <property type="component" value="Unassembled WGS sequence"/>
</dbReference>
<evidence type="ECO:0000256" key="2">
    <source>
        <dbReference type="SAM" id="Phobius"/>
    </source>
</evidence>
<organism evidence="3 4">
    <name type="scientific">Labrys miyagiensis</name>
    <dbReference type="NCBI Taxonomy" id="346912"/>
    <lineage>
        <taxon>Bacteria</taxon>
        <taxon>Pseudomonadati</taxon>
        <taxon>Pseudomonadota</taxon>
        <taxon>Alphaproteobacteria</taxon>
        <taxon>Hyphomicrobiales</taxon>
        <taxon>Xanthobacteraceae</taxon>
        <taxon>Labrys</taxon>
    </lineage>
</organism>
<sequence length="94" mass="9718">MDSKPDHGEESYRGSGKLAGRKALVTGAILVSAAPSLLPSLVKARTSRFLNLPNEEADAAEVIELVKAEGGKAGALPGDIEEGTLVPGHGRKSR</sequence>
<gene>
    <name evidence="3" type="ORF">GCM10007874_35710</name>
</gene>
<feature type="transmembrane region" description="Helical" evidence="2">
    <location>
        <begin position="23"/>
        <end position="42"/>
    </location>
</feature>
<dbReference type="EMBL" id="BSPC01000030">
    <property type="protein sequence ID" value="GLS20554.1"/>
    <property type="molecule type" value="Genomic_DNA"/>
</dbReference>
<keyword evidence="2" id="KW-0812">Transmembrane</keyword>
<accession>A0ABQ6CLA7</accession>